<dbReference type="SUPFAM" id="SSF55666">
    <property type="entry name" value="Ribonuclease PH domain 2-like"/>
    <property type="match status" value="1"/>
</dbReference>
<name>A0A5J4TRU2_9EUKA</name>
<gene>
    <name evidence="1" type="ORF">EZS28_043439</name>
</gene>
<reference evidence="1 2" key="1">
    <citation type="submission" date="2019-03" db="EMBL/GenBank/DDBJ databases">
        <title>Single cell metagenomics reveals metabolic interactions within the superorganism composed of flagellate Streblomastix strix and complex community of Bacteroidetes bacteria on its surface.</title>
        <authorList>
            <person name="Treitli S.C."/>
            <person name="Kolisko M."/>
            <person name="Husnik F."/>
            <person name="Keeling P."/>
            <person name="Hampl V."/>
        </authorList>
    </citation>
    <scope>NUCLEOTIDE SEQUENCE [LARGE SCALE GENOMIC DNA]</scope>
    <source>
        <strain evidence="1">ST1C</strain>
    </source>
</reference>
<sequence length="55" mass="6372">RGKICGFMKSGGPSLLPKEIQILIRLAIVRAKETHIFLYQLVRDDHQRRKKEGII</sequence>
<feature type="non-terminal residue" evidence="1">
    <location>
        <position position="1"/>
    </location>
</feature>
<dbReference type="Proteomes" id="UP000324800">
    <property type="component" value="Unassembled WGS sequence"/>
</dbReference>
<comment type="caution">
    <text evidence="1">The sequence shown here is derived from an EMBL/GenBank/DDBJ whole genome shotgun (WGS) entry which is preliminary data.</text>
</comment>
<organism evidence="1 2">
    <name type="scientific">Streblomastix strix</name>
    <dbReference type="NCBI Taxonomy" id="222440"/>
    <lineage>
        <taxon>Eukaryota</taxon>
        <taxon>Metamonada</taxon>
        <taxon>Preaxostyla</taxon>
        <taxon>Oxymonadida</taxon>
        <taxon>Streblomastigidae</taxon>
        <taxon>Streblomastix</taxon>
    </lineage>
</organism>
<evidence type="ECO:0000313" key="1">
    <source>
        <dbReference type="EMBL" id="KAA6361034.1"/>
    </source>
</evidence>
<evidence type="ECO:0000313" key="2">
    <source>
        <dbReference type="Proteomes" id="UP000324800"/>
    </source>
</evidence>
<dbReference type="InterPro" id="IPR036345">
    <property type="entry name" value="ExoRNase_PH_dom2_sf"/>
</dbReference>
<accession>A0A5J4TRU2</accession>
<protein>
    <submittedName>
        <fullName evidence="1">Uncharacterized protein</fullName>
    </submittedName>
</protein>
<dbReference type="AlphaFoldDB" id="A0A5J4TRU2"/>
<proteinExistence type="predicted"/>
<dbReference type="EMBL" id="SNRW01026103">
    <property type="protein sequence ID" value="KAA6361034.1"/>
    <property type="molecule type" value="Genomic_DNA"/>
</dbReference>